<feature type="non-terminal residue" evidence="2">
    <location>
        <position position="51"/>
    </location>
</feature>
<keyword evidence="1" id="KW-0732">Signal</keyword>
<comment type="caution">
    <text evidence="2">The sequence shown here is derived from an EMBL/GenBank/DDBJ whole genome shotgun (WGS) entry which is preliminary data.</text>
</comment>
<sequence length="51" mass="5262">MRRSIHRFAHVVMASAAITATVAAAPAFALDSVKFMIGANPGGGFDQTGRS</sequence>
<feature type="signal peptide" evidence="1">
    <location>
        <begin position="1"/>
        <end position="29"/>
    </location>
</feature>
<reference evidence="2 3" key="1">
    <citation type="journal article" date="2012" name="J. Bacteriol.">
        <title>De Novo Genome Project of Cupriavidus basilensis OR16.</title>
        <authorList>
            <person name="Cserhati M."/>
            <person name="Kriszt B."/>
            <person name="Szoboszlay S."/>
            <person name="Toth A."/>
            <person name="Szabo I."/>
            <person name="Tancsics A."/>
            <person name="Nagy I."/>
            <person name="Horvath B."/>
            <person name="Nagy I."/>
            <person name="Kukolya J."/>
        </authorList>
    </citation>
    <scope>NUCLEOTIDE SEQUENCE [LARGE SCALE GENOMIC DNA]</scope>
    <source>
        <strain evidence="2 3">OR16</strain>
    </source>
</reference>
<protein>
    <submittedName>
        <fullName evidence="2">Putative tricarboxylic transport membrane protein</fullName>
    </submittedName>
</protein>
<accession>H1SEH0</accession>
<evidence type="ECO:0000256" key="1">
    <source>
        <dbReference type="SAM" id="SignalP"/>
    </source>
</evidence>
<evidence type="ECO:0000313" key="2">
    <source>
        <dbReference type="EMBL" id="EHP39124.1"/>
    </source>
</evidence>
<dbReference type="AlphaFoldDB" id="H1SEH0"/>
<proteinExistence type="predicted"/>
<organism evidence="2 3">
    <name type="scientific">Cupriavidus basilensis OR16</name>
    <dbReference type="NCBI Taxonomy" id="1127483"/>
    <lineage>
        <taxon>Bacteria</taxon>
        <taxon>Pseudomonadati</taxon>
        <taxon>Pseudomonadota</taxon>
        <taxon>Betaproteobacteria</taxon>
        <taxon>Burkholderiales</taxon>
        <taxon>Burkholderiaceae</taxon>
        <taxon>Cupriavidus</taxon>
    </lineage>
</organism>
<name>H1SEH0_9BURK</name>
<gene>
    <name evidence="2" type="ORF">OR16_33508</name>
</gene>
<evidence type="ECO:0000313" key="3">
    <source>
        <dbReference type="Proteomes" id="UP000005808"/>
    </source>
</evidence>
<dbReference type="EMBL" id="AHJE01000100">
    <property type="protein sequence ID" value="EHP39124.1"/>
    <property type="molecule type" value="Genomic_DNA"/>
</dbReference>
<dbReference type="Proteomes" id="UP000005808">
    <property type="component" value="Unassembled WGS sequence"/>
</dbReference>
<feature type="chain" id="PRO_5003553771" evidence="1">
    <location>
        <begin position="30"/>
        <end position="51"/>
    </location>
</feature>